<dbReference type="Proteomes" id="UP000825935">
    <property type="component" value="Chromosome 2"/>
</dbReference>
<keyword evidence="1" id="KW-1133">Transmembrane helix</keyword>
<name>A0A8T2VBQ4_CERRI</name>
<comment type="caution">
    <text evidence="3">The sequence shown here is derived from an EMBL/GenBank/DDBJ whole genome shotgun (WGS) entry which is preliminary data.</text>
</comment>
<accession>A0A8T2VBQ4</accession>
<dbReference type="InterPro" id="IPR032698">
    <property type="entry name" value="SirB1_N"/>
</dbReference>
<keyword evidence="1" id="KW-0812">Transmembrane</keyword>
<dbReference type="PANTHER" id="PTHR31350:SF30">
    <property type="entry name" value="TRANSGLUTAMINASE FAMILY PROTEIN"/>
    <property type="match status" value="1"/>
</dbReference>
<gene>
    <name evidence="3" type="ORF">KP509_02G018000</name>
</gene>
<keyword evidence="1" id="KW-0472">Membrane</keyword>
<reference evidence="3" key="1">
    <citation type="submission" date="2021-08" db="EMBL/GenBank/DDBJ databases">
        <title>WGS assembly of Ceratopteris richardii.</title>
        <authorList>
            <person name="Marchant D.B."/>
            <person name="Chen G."/>
            <person name="Jenkins J."/>
            <person name="Shu S."/>
            <person name="Leebens-Mack J."/>
            <person name="Grimwood J."/>
            <person name="Schmutz J."/>
            <person name="Soltis P."/>
            <person name="Soltis D."/>
            <person name="Chen Z.-H."/>
        </authorList>
    </citation>
    <scope>NUCLEOTIDE SEQUENCE</scope>
    <source>
        <strain evidence="3">Whitten #5841</strain>
        <tissue evidence="3">Leaf</tissue>
    </source>
</reference>
<evidence type="ECO:0000259" key="2">
    <source>
        <dbReference type="Pfam" id="PF13369"/>
    </source>
</evidence>
<keyword evidence="4" id="KW-1185">Reference proteome</keyword>
<organism evidence="3 4">
    <name type="scientific">Ceratopteris richardii</name>
    <name type="common">Triangle waterfern</name>
    <dbReference type="NCBI Taxonomy" id="49495"/>
    <lineage>
        <taxon>Eukaryota</taxon>
        <taxon>Viridiplantae</taxon>
        <taxon>Streptophyta</taxon>
        <taxon>Embryophyta</taxon>
        <taxon>Tracheophyta</taxon>
        <taxon>Polypodiopsida</taxon>
        <taxon>Polypodiidae</taxon>
        <taxon>Polypodiales</taxon>
        <taxon>Pteridineae</taxon>
        <taxon>Pteridaceae</taxon>
        <taxon>Parkerioideae</taxon>
        <taxon>Ceratopteris</taxon>
    </lineage>
</organism>
<dbReference type="OrthoDB" id="28868at2759"/>
<evidence type="ECO:0000313" key="3">
    <source>
        <dbReference type="EMBL" id="KAH7443075.1"/>
    </source>
</evidence>
<feature type="domain" description="Protein SirB1 N-terminal" evidence="2">
    <location>
        <begin position="153"/>
        <end position="248"/>
    </location>
</feature>
<feature type="transmembrane region" description="Helical" evidence="1">
    <location>
        <begin position="204"/>
        <end position="225"/>
    </location>
</feature>
<dbReference type="OMA" id="GHASMTI"/>
<evidence type="ECO:0000313" key="4">
    <source>
        <dbReference type="Proteomes" id="UP000825935"/>
    </source>
</evidence>
<dbReference type="EMBL" id="CM035407">
    <property type="protein sequence ID" value="KAH7443075.1"/>
    <property type="molecule type" value="Genomic_DNA"/>
</dbReference>
<dbReference type="Pfam" id="PF13369">
    <property type="entry name" value="Transglut_core2"/>
    <property type="match status" value="1"/>
</dbReference>
<sequence length="446" mass="49889">MASMAVAFRSGKESLLSSIEFPRNLKLRSRLSRINVQELTNKPRSFTHSKVFCIIDQGNAIASNMSNKEALMRKARVDFSEEVFKKDDDAISVVKALLLISAEDEAFMALNREKDRLAAHIEGRNLSDTHTENFGDGVDGLYIAGRTMPMWLARFDFLAREVQDLLISKGSTFKPEEILKAVGSVLFKIQGFKREVANLDTNSFYLHLVLTLGSGSGILICIIYMEVCRRLGVLVKGAEVGDELLLWPLVDNLQECYKHCTGDRRCYFELLAFHHPAVLFGSNIGPSSHSSFEVPMLNFATNKQVVGMVLSKLKNLHWKDACKVRPGYALTDPLHPLAQVKSTQGDSHELAVGALLRPKSLRLAIMASERLRLLCPHDWVLMRDHGLLLYHNKRYGEAVQELSICAALAPSGDRHMLEHFVEKLHLLHIESSWSSLKPPSAPSTLA</sequence>
<protein>
    <recommendedName>
        <fullName evidence="2">Protein SirB1 N-terminal domain-containing protein</fullName>
    </recommendedName>
</protein>
<dbReference type="PANTHER" id="PTHR31350">
    <property type="entry name" value="SI:DKEY-261L7.2"/>
    <property type="match status" value="1"/>
</dbReference>
<proteinExistence type="predicted"/>
<dbReference type="AlphaFoldDB" id="A0A8T2VBQ4"/>
<evidence type="ECO:0000256" key="1">
    <source>
        <dbReference type="SAM" id="Phobius"/>
    </source>
</evidence>